<organism evidence="1 2">
    <name type="scientific">Rahnella victoriana</name>
    <dbReference type="NCBI Taxonomy" id="1510570"/>
    <lineage>
        <taxon>Bacteria</taxon>
        <taxon>Pseudomonadati</taxon>
        <taxon>Pseudomonadota</taxon>
        <taxon>Gammaproteobacteria</taxon>
        <taxon>Enterobacterales</taxon>
        <taxon>Yersiniaceae</taxon>
        <taxon>Rahnella</taxon>
    </lineage>
</organism>
<gene>
    <name evidence="1" type="ORF">IV431_11415</name>
</gene>
<name>A0ABS0DQJ7_9GAMM</name>
<comment type="caution">
    <text evidence="1">The sequence shown here is derived from an EMBL/GenBank/DDBJ whole genome shotgun (WGS) entry which is preliminary data.</text>
</comment>
<dbReference type="RefSeq" id="WP_195817292.1">
    <property type="nucleotide sequence ID" value="NZ_JADOBH010000002.1"/>
</dbReference>
<sequence>MKERPILFNAEMVKAILSGRKTQTRRIIKLDHERGFQNPVVRGRAGEVSSVEFGLSHMLCPLGQPGDQLWVREAIFPAPLEMQSAPPHETLWNIAYRDGQQLVKLAPAAYNPTLYNYERWTPSIHMPRWASRINLLITGVRVERLDDISQHDARCEGIVDHHNVGQEKYLFSRLWRDIYGEESWATNPWIWVIEFERVAPAGNQP</sequence>
<dbReference type="Proteomes" id="UP000600307">
    <property type="component" value="Unassembled WGS sequence"/>
</dbReference>
<reference evidence="1 2" key="1">
    <citation type="submission" date="2020-11" db="EMBL/GenBank/DDBJ databases">
        <title>Taxonomic investigation of Rahnella spp.</title>
        <authorList>
            <person name="Lee S.D."/>
        </authorList>
    </citation>
    <scope>NUCLEOTIDE SEQUENCE [LARGE SCALE GENOMIC DNA]</scope>
    <source>
        <strain evidence="1 2">SAP-10</strain>
    </source>
</reference>
<evidence type="ECO:0000313" key="2">
    <source>
        <dbReference type="Proteomes" id="UP000600307"/>
    </source>
</evidence>
<evidence type="ECO:0008006" key="3">
    <source>
        <dbReference type="Google" id="ProtNLM"/>
    </source>
</evidence>
<proteinExistence type="predicted"/>
<accession>A0ABS0DQJ7</accession>
<evidence type="ECO:0000313" key="1">
    <source>
        <dbReference type="EMBL" id="MBF7956165.1"/>
    </source>
</evidence>
<dbReference type="EMBL" id="JADOBH010000002">
    <property type="protein sequence ID" value="MBF7956165.1"/>
    <property type="molecule type" value="Genomic_DNA"/>
</dbReference>
<keyword evidence="2" id="KW-1185">Reference proteome</keyword>
<protein>
    <recommendedName>
        <fullName evidence="3">Morphogenetic protein</fullName>
    </recommendedName>
</protein>